<dbReference type="InParanoid" id="A0A6Q2Y1E7"/>
<dbReference type="InterPro" id="IPR004875">
    <property type="entry name" value="DDE_SF_endonuclease_dom"/>
</dbReference>
<accession>A0A6Q2Y1E7</accession>
<reference evidence="2" key="2">
    <citation type="submission" date="2020-02" db="EMBL/GenBank/DDBJ databases">
        <title>Esox lucius (northern pike) genome, fEsoLuc1, primary haplotype.</title>
        <authorList>
            <person name="Myers G."/>
            <person name="Karagic N."/>
            <person name="Meyer A."/>
            <person name="Pippel M."/>
            <person name="Reichard M."/>
            <person name="Winkler S."/>
            <person name="Tracey A."/>
            <person name="Sims Y."/>
            <person name="Howe K."/>
            <person name="Rhie A."/>
            <person name="Formenti G."/>
            <person name="Durbin R."/>
            <person name="Fedrigo O."/>
            <person name="Jarvis E.D."/>
        </authorList>
    </citation>
    <scope>NUCLEOTIDE SEQUENCE [LARGE SCALE GENOMIC DNA]</scope>
</reference>
<reference evidence="3" key="1">
    <citation type="journal article" date="2014" name="PLoS ONE">
        <title>The genome and linkage map of the northern pike (Esox lucius): conserved synteny revealed between the salmonid sister group and the Neoteleostei.</title>
        <authorList>
            <person name="Rondeau E.B."/>
            <person name="Minkley D.R."/>
            <person name="Leong J.S."/>
            <person name="Messmer A.M."/>
            <person name="Jantzen J.R."/>
            <person name="von Schalburg K.R."/>
            <person name="Lemon C."/>
            <person name="Bird N.H."/>
            <person name="Koop B.F."/>
        </authorList>
    </citation>
    <scope>NUCLEOTIDE SEQUENCE</scope>
</reference>
<dbReference type="Proteomes" id="UP000265140">
    <property type="component" value="Chromosome 1"/>
</dbReference>
<keyword evidence="3" id="KW-1185">Reference proteome</keyword>
<dbReference type="AlphaFoldDB" id="A0A6Q2Y1E7"/>
<evidence type="ECO:0000259" key="1">
    <source>
        <dbReference type="Pfam" id="PF03184"/>
    </source>
</evidence>
<sequence>MLQVFLGLPCVVYSKTRYVEFLPKNTTPLLQPCDQGIIRTAQAYFRKDMARTALHQIDEVSRDTATVITNKICLLYQEVWSRHHRRNRKMLIHLPR</sequence>
<reference evidence="2" key="4">
    <citation type="submission" date="2025-09" db="UniProtKB">
        <authorList>
            <consortium name="Ensembl"/>
        </authorList>
    </citation>
    <scope>IDENTIFICATION</scope>
</reference>
<evidence type="ECO:0000313" key="2">
    <source>
        <dbReference type="Ensembl" id="ENSELUP00000059723.1"/>
    </source>
</evidence>
<dbReference type="GeneTree" id="ENSGT01000000221380"/>
<reference evidence="2" key="3">
    <citation type="submission" date="2025-08" db="UniProtKB">
        <authorList>
            <consortium name="Ensembl"/>
        </authorList>
    </citation>
    <scope>IDENTIFICATION</scope>
</reference>
<dbReference type="Pfam" id="PF03184">
    <property type="entry name" value="DDE_1"/>
    <property type="match status" value="1"/>
</dbReference>
<proteinExistence type="predicted"/>
<name>A0A6Q2Y1E7_ESOLU</name>
<protein>
    <recommendedName>
        <fullName evidence="1">DDE-1 domain-containing protein</fullName>
    </recommendedName>
</protein>
<organism evidence="2 3">
    <name type="scientific">Esox lucius</name>
    <name type="common">Northern pike</name>
    <dbReference type="NCBI Taxonomy" id="8010"/>
    <lineage>
        <taxon>Eukaryota</taxon>
        <taxon>Metazoa</taxon>
        <taxon>Chordata</taxon>
        <taxon>Craniata</taxon>
        <taxon>Vertebrata</taxon>
        <taxon>Euteleostomi</taxon>
        <taxon>Actinopterygii</taxon>
        <taxon>Neopterygii</taxon>
        <taxon>Teleostei</taxon>
        <taxon>Protacanthopterygii</taxon>
        <taxon>Esociformes</taxon>
        <taxon>Esocidae</taxon>
        <taxon>Esox</taxon>
    </lineage>
</organism>
<dbReference type="Ensembl" id="ENSELUT00000067148.2">
    <property type="protein sequence ID" value="ENSELUP00000059723.1"/>
    <property type="gene ID" value="ENSELUG00000027298.2"/>
</dbReference>
<feature type="domain" description="DDE-1" evidence="1">
    <location>
        <begin position="20"/>
        <end position="80"/>
    </location>
</feature>
<evidence type="ECO:0000313" key="3">
    <source>
        <dbReference type="Proteomes" id="UP000265140"/>
    </source>
</evidence>
<dbReference type="GO" id="GO:0003676">
    <property type="term" value="F:nucleic acid binding"/>
    <property type="evidence" value="ECO:0007669"/>
    <property type="project" value="InterPro"/>
</dbReference>